<dbReference type="GO" id="GO:0009307">
    <property type="term" value="P:DNA restriction-modification system"/>
    <property type="evidence" value="ECO:0007669"/>
    <property type="project" value="UniProtKB-KW"/>
</dbReference>
<dbReference type="Proteomes" id="UP000005778">
    <property type="component" value="Chromosome"/>
</dbReference>
<dbReference type="OrthoDB" id="5363772at2"/>
<dbReference type="RefSeq" id="WP_004071509.1">
    <property type="nucleotide sequence ID" value="NZ_CM001488.1"/>
</dbReference>
<gene>
    <name evidence="5" type="ORF">DespoDRAFT_00775</name>
</gene>
<dbReference type="eggNOG" id="COG0732">
    <property type="taxonomic scope" value="Bacteria"/>
</dbReference>
<dbReference type="PANTHER" id="PTHR30408:SF12">
    <property type="entry name" value="TYPE I RESTRICTION ENZYME MJAVIII SPECIFICITY SUBUNIT"/>
    <property type="match status" value="1"/>
</dbReference>
<keyword evidence="6" id="KW-1185">Reference proteome</keyword>
<comment type="similarity">
    <text evidence="1">Belongs to the type-I restriction system S methylase family.</text>
</comment>
<proteinExistence type="inferred from homology"/>
<feature type="domain" description="Type I restriction modification DNA specificity" evidence="4">
    <location>
        <begin position="175"/>
        <end position="339"/>
    </location>
</feature>
<reference evidence="5 6" key="2">
    <citation type="submission" date="2012-02" db="EMBL/GenBank/DDBJ databases">
        <title>Improved High-Quality Draft sequence of Desulfobacter postgatei 2ac9.</title>
        <authorList>
            <consortium name="US DOE Joint Genome Institute"/>
            <person name="Lucas S."/>
            <person name="Han J."/>
            <person name="Lapidus A."/>
            <person name="Cheng J.-F."/>
            <person name="Goodwin L."/>
            <person name="Pitluck S."/>
            <person name="Peters L."/>
            <person name="Ovchinnikova G."/>
            <person name="Held B."/>
            <person name="Detter J.C."/>
            <person name="Han C."/>
            <person name="Tapia R."/>
            <person name="Land M."/>
            <person name="Hauser L."/>
            <person name="Kyrpides N."/>
            <person name="Ivanova N."/>
            <person name="Pagani I."/>
            <person name="Orellana R."/>
            <person name="Lovley D."/>
            <person name="Woyke T."/>
        </authorList>
    </citation>
    <scope>NUCLEOTIDE SEQUENCE [LARGE SCALE GENOMIC DNA]</scope>
    <source>
        <strain evidence="5 6">2ac9</strain>
    </source>
</reference>
<dbReference type="PANTHER" id="PTHR30408">
    <property type="entry name" value="TYPE-1 RESTRICTION ENZYME ECOKI SPECIFICITY PROTEIN"/>
    <property type="match status" value="1"/>
</dbReference>
<dbReference type="InterPro" id="IPR044946">
    <property type="entry name" value="Restrct_endonuc_typeI_TRD_sf"/>
</dbReference>
<dbReference type="Gene3D" id="3.90.220.20">
    <property type="entry name" value="DNA methylase specificity domains"/>
    <property type="match status" value="2"/>
</dbReference>
<dbReference type="STRING" id="879212.DespoDRAFT_00775"/>
<dbReference type="HOGENOM" id="CLU_021095_10_1_7"/>
<keyword evidence="5" id="KW-0255">Endonuclease</keyword>
<keyword evidence="5" id="KW-0378">Hydrolase</keyword>
<evidence type="ECO:0000256" key="3">
    <source>
        <dbReference type="ARBA" id="ARBA00023125"/>
    </source>
</evidence>
<sequence>MKWVTLPFSKAISDVTGGNTKIQKKALSLRGKVPVVDQGHDLIAGYTNDEAYFKGKIPIVLFGDHTRIFKYIDFPFALGADGVKALQTKDFLYPKFFFYFCQTVNIPSNGYSRHFKFLKPVHIPLPPPSEQRKIVEILDQADRLRKLRAEADKKAERILPALFIKMFGDPASNPMGWKTGTLGDVTLDLRYGTSIRCETYVQGFPVLRIPNVLSGQITISDLKYAKISDKQAKPLLLEKGDILFVRTNGNRNYVGRCAVFDLSDPYLYASYLIRARINKTKAYSKFLATILNTPIGRKSMEQYIRTTAGQSNINQEGLRQIPIILPPLPLQAHFLNKIEQIESSRMPRENCTNTFERLFNNLLHRAFTGDLTASWRQAHMKELLQEMEIQARALAG</sequence>
<dbReference type="GO" id="GO:0003677">
    <property type="term" value="F:DNA binding"/>
    <property type="evidence" value="ECO:0007669"/>
    <property type="project" value="UniProtKB-KW"/>
</dbReference>
<evidence type="ECO:0000259" key="4">
    <source>
        <dbReference type="Pfam" id="PF01420"/>
    </source>
</evidence>
<keyword evidence="5" id="KW-0540">Nuclease</keyword>
<organism evidence="5 6">
    <name type="scientific">Desulfobacter postgatei 2ac9</name>
    <dbReference type="NCBI Taxonomy" id="879212"/>
    <lineage>
        <taxon>Bacteria</taxon>
        <taxon>Pseudomonadati</taxon>
        <taxon>Thermodesulfobacteriota</taxon>
        <taxon>Desulfobacteria</taxon>
        <taxon>Desulfobacterales</taxon>
        <taxon>Desulfobacteraceae</taxon>
        <taxon>Desulfobacter</taxon>
    </lineage>
</organism>
<evidence type="ECO:0000313" key="5">
    <source>
        <dbReference type="EMBL" id="EIM62763.1"/>
    </source>
</evidence>
<name>I5AZV0_9BACT</name>
<keyword evidence="3" id="KW-0238">DNA-binding</keyword>
<evidence type="ECO:0000256" key="1">
    <source>
        <dbReference type="ARBA" id="ARBA00010923"/>
    </source>
</evidence>
<dbReference type="EMBL" id="CM001488">
    <property type="protein sequence ID" value="EIM62763.1"/>
    <property type="molecule type" value="Genomic_DNA"/>
</dbReference>
<dbReference type="GO" id="GO:0004519">
    <property type="term" value="F:endonuclease activity"/>
    <property type="evidence" value="ECO:0007669"/>
    <property type="project" value="UniProtKB-KW"/>
</dbReference>
<feature type="domain" description="Type I restriction modification DNA specificity" evidence="4">
    <location>
        <begin position="17"/>
        <end position="148"/>
    </location>
</feature>
<protein>
    <submittedName>
        <fullName evidence="5">Restriction endonuclease S subunit</fullName>
    </submittedName>
</protein>
<dbReference type="SUPFAM" id="SSF116734">
    <property type="entry name" value="DNA methylase specificity domain"/>
    <property type="match status" value="2"/>
</dbReference>
<evidence type="ECO:0000313" key="6">
    <source>
        <dbReference type="Proteomes" id="UP000005778"/>
    </source>
</evidence>
<dbReference type="CDD" id="cd17517">
    <property type="entry name" value="RMtype1_S_EcoKI_StySPI-TRD2-CR2_like"/>
    <property type="match status" value="1"/>
</dbReference>
<dbReference type="InterPro" id="IPR052021">
    <property type="entry name" value="Type-I_RS_S_subunit"/>
</dbReference>
<keyword evidence="2" id="KW-0680">Restriction system</keyword>
<reference evidence="5 6" key="1">
    <citation type="submission" date="2011-09" db="EMBL/GenBank/DDBJ databases">
        <authorList>
            <consortium name="US DOE Joint Genome Institute (JGI-PGF)"/>
            <person name="Lucas S."/>
            <person name="Han J."/>
            <person name="Lapidus A."/>
            <person name="Cheng J.-F."/>
            <person name="Goodwin L."/>
            <person name="Pitluck S."/>
            <person name="Peters L."/>
            <person name="Land M.L."/>
            <person name="Hauser L."/>
            <person name="Orellana R."/>
            <person name="Lovley D."/>
            <person name="Woyke T.J."/>
        </authorList>
    </citation>
    <scope>NUCLEOTIDE SEQUENCE [LARGE SCALE GENOMIC DNA]</scope>
    <source>
        <strain evidence="5 6">2ac9</strain>
    </source>
</reference>
<dbReference type="AlphaFoldDB" id="I5AZV0"/>
<evidence type="ECO:0000256" key="2">
    <source>
        <dbReference type="ARBA" id="ARBA00022747"/>
    </source>
</evidence>
<accession>I5AZV0</accession>
<dbReference type="InterPro" id="IPR000055">
    <property type="entry name" value="Restrct_endonuc_typeI_TRD"/>
</dbReference>
<dbReference type="Pfam" id="PF01420">
    <property type="entry name" value="Methylase_S"/>
    <property type="match status" value="2"/>
</dbReference>